<feature type="transmembrane region" description="Helical" evidence="2">
    <location>
        <begin position="291"/>
        <end position="309"/>
    </location>
</feature>
<dbReference type="Pfam" id="PF01757">
    <property type="entry name" value="Acyl_transf_3"/>
    <property type="match status" value="1"/>
</dbReference>
<keyword evidence="2" id="KW-0812">Transmembrane</keyword>
<dbReference type="GO" id="GO:0016020">
    <property type="term" value="C:membrane"/>
    <property type="evidence" value="ECO:0007669"/>
    <property type="project" value="TreeGrafter"/>
</dbReference>
<evidence type="ECO:0000259" key="3">
    <source>
        <dbReference type="Pfam" id="PF01757"/>
    </source>
</evidence>
<feature type="transmembrane region" description="Helical" evidence="2">
    <location>
        <begin position="340"/>
        <end position="361"/>
    </location>
</feature>
<dbReference type="EMBL" id="BONO01000009">
    <property type="protein sequence ID" value="GIG36091.1"/>
    <property type="molecule type" value="Genomic_DNA"/>
</dbReference>
<keyword evidence="2" id="KW-1133">Transmembrane helix</keyword>
<feature type="transmembrane region" description="Helical" evidence="2">
    <location>
        <begin position="205"/>
        <end position="222"/>
    </location>
</feature>
<evidence type="ECO:0000313" key="4">
    <source>
        <dbReference type="EMBL" id="GIG36091.1"/>
    </source>
</evidence>
<name>A0A919PAK6_9CELL</name>
<dbReference type="PANTHER" id="PTHR23028">
    <property type="entry name" value="ACETYLTRANSFERASE"/>
    <property type="match status" value="1"/>
</dbReference>
<keyword evidence="5" id="KW-1185">Reference proteome</keyword>
<keyword evidence="2" id="KW-0472">Membrane</keyword>
<dbReference type="Proteomes" id="UP000642125">
    <property type="component" value="Unassembled WGS sequence"/>
</dbReference>
<feature type="transmembrane region" description="Helical" evidence="2">
    <location>
        <begin position="71"/>
        <end position="88"/>
    </location>
</feature>
<sequence length="384" mass="41351">MTAATPQELAPARTDDRTAPAARLGRWHGRQLDPRRNGLNVVRLGLAALVLHAHAYYIAGRGVGPHVDGENLGGWAVFGFFAVSGYLITGSRWRNPLSTYLVHRVARIFPAFVVCLVVMVAVFGPIGFLAAHGTLDGYLTTGTTPANFVWSNLFLRVNAYDIAGTPTGVPYPLAWNGSLWSLYYEFLCYLVVGVLALVGFVRRSTWALAGAWLLSVLVHAGWPHGVGTLLGGNVDAQLLAKLLPLFLGGALVERLRHRLPMHVLAAAGSLALVALAVWLLDGWGAQLTAPFLAYALIWVGSVLPIPGLLRRHDVSYGVYIYAFPVQQLLVLAGAHELPIAVYDLLALAATAPLAIASWLLVERPAMRWARRSTSATARPAPALL</sequence>
<dbReference type="InterPro" id="IPR002656">
    <property type="entry name" value="Acyl_transf_3_dom"/>
</dbReference>
<dbReference type="PANTHER" id="PTHR23028:SF53">
    <property type="entry name" value="ACYL_TRANSF_3 DOMAIN-CONTAINING PROTEIN"/>
    <property type="match status" value="1"/>
</dbReference>
<feature type="region of interest" description="Disordered" evidence="1">
    <location>
        <begin position="1"/>
        <end position="20"/>
    </location>
</feature>
<evidence type="ECO:0000256" key="2">
    <source>
        <dbReference type="SAM" id="Phobius"/>
    </source>
</evidence>
<dbReference type="GO" id="GO:0000271">
    <property type="term" value="P:polysaccharide biosynthetic process"/>
    <property type="evidence" value="ECO:0007669"/>
    <property type="project" value="TreeGrafter"/>
</dbReference>
<gene>
    <name evidence="4" type="ORF">Cpa01nite_14720</name>
</gene>
<feature type="domain" description="Acyltransferase 3" evidence="3">
    <location>
        <begin position="37"/>
        <end position="355"/>
    </location>
</feature>
<comment type="caution">
    <text evidence="4">The sequence shown here is derived from an EMBL/GenBank/DDBJ whole genome shotgun (WGS) entry which is preliminary data.</text>
</comment>
<keyword evidence="4" id="KW-0808">Transferase</keyword>
<dbReference type="InterPro" id="IPR050879">
    <property type="entry name" value="Acyltransferase_3"/>
</dbReference>
<organism evidence="4 5">
    <name type="scientific">Cellulomonas pakistanensis</name>
    <dbReference type="NCBI Taxonomy" id="992287"/>
    <lineage>
        <taxon>Bacteria</taxon>
        <taxon>Bacillati</taxon>
        <taxon>Actinomycetota</taxon>
        <taxon>Actinomycetes</taxon>
        <taxon>Micrococcales</taxon>
        <taxon>Cellulomonadaceae</taxon>
        <taxon>Cellulomonas</taxon>
    </lineage>
</organism>
<keyword evidence="4" id="KW-0012">Acyltransferase</keyword>
<feature type="transmembrane region" description="Helical" evidence="2">
    <location>
        <begin position="259"/>
        <end position="279"/>
    </location>
</feature>
<dbReference type="AlphaFoldDB" id="A0A919PAK6"/>
<proteinExistence type="predicted"/>
<feature type="transmembrane region" description="Helical" evidence="2">
    <location>
        <begin position="180"/>
        <end position="198"/>
    </location>
</feature>
<accession>A0A919PAK6</accession>
<feature type="transmembrane region" description="Helical" evidence="2">
    <location>
        <begin position="40"/>
        <end position="59"/>
    </location>
</feature>
<evidence type="ECO:0000313" key="5">
    <source>
        <dbReference type="Proteomes" id="UP000642125"/>
    </source>
</evidence>
<evidence type="ECO:0000256" key="1">
    <source>
        <dbReference type="SAM" id="MobiDB-lite"/>
    </source>
</evidence>
<protein>
    <submittedName>
        <fullName evidence="4">Acyltransferase</fullName>
    </submittedName>
</protein>
<feature type="transmembrane region" description="Helical" evidence="2">
    <location>
        <begin position="108"/>
        <end position="131"/>
    </location>
</feature>
<dbReference type="GO" id="GO:0016747">
    <property type="term" value="F:acyltransferase activity, transferring groups other than amino-acyl groups"/>
    <property type="evidence" value="ECO:0007669"/>
    <property type="project" value="InterPro"/>
</dbReference>
<reference evidence="4" key="1">
    <citation type="submission" date="2021-01" db="EMBL/GenBank/DDBJ databases">
        <title>Whole genome shotgun sequence of Cellulomonas pakistanensis NBRC 110800.</title>
        <authorList>
            <person name="Komaki H."/>
            <person name="Tamura T."/>
        </authorList>
    </citation>
    <scope>NUCLEOTIDE SEQUENCE</scope>
    <source>
        <strain evidence="4">NBRC 110800</strain>
    </source>
</reference>
<dbReference type="RefSeq" id="WP_203668123.1">
    <property type="nucleotide sequence ID" value="NZ_BONO01000009.1"/>
</dbReference>